<feature type="signal peptide" evidence="2">
    <location>
        <begin position="1"/>
        <end position="27"/>
    </location>
</feature>
<dbReference type="Proteomes" id="UP001523216">
    <property type="component" value="Unassembled WGS sequence"/>
</dbReference>
<feature type="compositionally biased region" description="Low complexity" evidence="1">
    <location>
        <begin position="41"/>
        <end position="56"/>
    </location>
</feature>
<evidence type="ECO:0000256" key="1">
    <source>
        <dbReference type="SAM" id="MobiDB-lite"/>
    </source>
</evidence>
<feature type="region of interest" description="Disordered" evidence="1">
    <location>
        <begin position="33"/>
        <end position="95"/>
    </location>
</feature>
<gene>
    <name evidence="3" type="ORF">LXN57_24495</name>
</gene>
<keyword evidence="2" id="KW-0732">Signal</keyword>
<accession>A0ABT0Y3Y0</accession>
<dbReference type="RefSeq" id="WP_251800519.1">
    <property type="nucleotide sequence ID" value="NZ_JAMQOL010000034.1"/>
</dbReference>
<comment type="caution">
    <text evidence="3">The sequence shown here is derived from an EMBL/GenBank/DDBJ whole genome shotgun (WGS) entry which is preliminary data.</text>
</comment>
<name>A0ABT0Y3Y0_9ACTN</name>
<evidence type="ECO:0008006" key="5">
    <source>
        <dbReference type="Google" id="ProtNLM"/>
    </source>
</evidence>
<keyword evidence="4" id="KW-1185">Reference proteome</keyword>
<sequence length="95" mass="9628">MATNSVRGALLRSLPLLLLLLTLGLTAPQTTSQVLSSAGVAHTAPAADSTADTPATEPVEAETRTAAPVADRTRALRAQRTAGVSGSRAPPFHSA</sequence>
<reference evidence="3 4" key="1">
    <citation type="submission" date="2022-06" db="EMBL/GenBank/DDBJ databases">
        <title>Actinoplanes abujensis sp. nov., isolated from Nigerian arid soil.</title>
        <authorList>
            <person name="Ding P."/>
        </authorList>
    </citation>
    <scope>NUCLEOTIDE SEQUENCE [LARGE SCALE GENOMIC DNA]</scope>
    <source>
        <strain evidence="4">TRM88002</strain>
    </source>
</reference>
<evidence type="ECO:0000313" key="4">
    <source>
        <dbReference type="Proteomes" id="UP001523216"/>
    </source>
</evidence>
<evidence type="ECO:0000313" key="3">
    <source>
        <dbReference type="EMBL" id="MCM4080743.1"/>
    </source>
</evidence>
<feature type="chain" id="PRO_5047371423" description="Secreted protein" evidence="2">
    <location>
        <begin position="28"/>
        <end position="95"/>
    </location>
</feature>
<organism evidence="3 4">
    <name type="scientific">Paractinoplanes hotanensis</name>
    <dbReference type="NCBI Taxonomy" id="2906497"/>
    <lineage>
        <taxon>Bacteria</taxon>
        <taxon>Bacillati</taxon>
        <taxon>Actinomycetota</taxon>
        <taxon>Actinomycetes</taxon>
        <taxon>Micromonosporales</taxon>
        <taxon>Micromonosporaceae</taxon>
        <taxon>Paractinoplanes</taxon>
    </lineage>
</organism>
<dbReference type="EMBL" id="JAMQOL010000034">
    <property type="protein sequence ID" value="MCM4080743.1"/>
    <property type="molecule type" value="Genomic_DNA"/>
</dbReference>
<protein>
    <recommendedName>
        <fullName evidence="5">Secreted protein</fullName>
    </recommendedName>
</protein>
<proteinExistence type="predicted"/>
<evidence type="ECO:0000256" key="2">
    <source>
        <dbReference type="SAM" id="SignalP"/>
    </source>
</evidence>